<dbReference type="Proteomes" id="UP001433268">
    <property type="component" value="Unassembled WGS sequence"/>
</dbReference>
<comment type="caution">
    <text evidence="3">The sequence shown here is derived from an EMBL/GenBank/DDBJ whole genome shotgun (WGS) entry which is preliminary data.</text>
</comment>
<proteinExistence type="predicted"/>
<evidence type="ECO:0000313" key="3">
    <source>
        <dbReference type="EMBL" id="KAK8093996.1"/>
    </source>
</evidence>
<dbReference type="RefSeq" id="XP_066674769.1">
    <property type="nucleotide sequence ID" value="XM_066804996.1"/>
</dbReference>
<evidence type="ECO:0000313" key="4">
    <source>
        <dbReference type="Proteomes" id="UP001433268"/>
    </source>
</evidence>
<keyword evidence="2" id="KW-0472">Membrane</keyword>
<protein>
    <submittedName>
        <fullName evidence="3">Uncharacterized protein</fullName>
    </submittedName>
</protein>
<organism evidence="3 4">
    <name type="scientific">Apiospora hydei</name>
    <dbReference type="NCBI Taxonomy" id="1337664"/>
    <lineage>
        <taxon>Eukaryota</taxon>
        <taxon>Fungi</taxon>
        <taxon>Dikarya</taxon>
        <taxon>Ascomycota</taxon>
        <taxon>Pezizomycotina</taxon>
        <taxon>Sordariomycetes</taxon>
        <taxon>Xylariomycetidae</taxon>
        <taxon>Amphisphaeriales</taxon>
        <taxon>Apiosporaceae</taxon>
        <taxon>Apiospora</taxon>
    </lineage>
</organism>
<reference evidence="3 4" key="1">
    <citation type="submission" date="2023-01" db="EMBL/GenBank/DDBJ databases">
        <title>Analysis of 21 Apiospora genomes using comparative genomics revels a genus with tremendous synthesis potential of carbohydrate active enzymes and secondary metabolites.</title>
        <authorList>
            <person name="Sorensen T."/>
        </authorList>
    </citation>
    <scope>NUCLEOTIDE SEQUENCE [LARGE SCALE GENOMIC DNA]</scope>
    <source>
        <strain evidence="3 4">CBS 114990</strain>
    </source>
</reference>
<keyword evidence="2" id="KW-0812">Transmembrane</keyword>
<gene>
    <name evidence="3" type="ORF">PG997_000681</name>
</gene>
<keyword evidence="2" id="KW-1133">Transmembrane helix</keyword>
<feature type="transmembrane region" description="Helical" evidence="2">
    <location>
        <begin position="44"/>
        <end position="66"/>
    </location>
</feature>
<feature type="transmembrane region" description="Helical" evidence="2">
    <location>
        <begin position="6"/>
        <end position="23"/>
    </location>
</feature>
<feature type="region of interest" description="Disordered" evidence="1">
    <location>
        <begin position="76"/>
        <end position="100"/>
    </location>
</feature>
<dbReference type="GeneID" id="92038056"/>
<name>A0ABR1XBA4_9PEZI</name>
<accession>A0ABR1XBA4</accession>
<feature type="compositionally biased region" description="Polar residues" evidence="1">
    <location>
        <begin position="76"/>
        <end position="86"/>
    </location>
</feature>
<dbReference type="EMBL" id="JAQQWN010000002">
    <property type="protein sequence ID" value="KAK8093996.1"/>
    <property type="molecule type" value="Genomic_DNA"/>
</dbReference>
<evidence type="ECO:0000256" key="1">
    <source>
        <dbReference type="SAM" id="MobiDB-lite"/>
    </source>
</evidence>
<keyword evidence="4" id="KW-1185">Reference proteome</keyword>
<evidence type="ECO:0000256" key="2">
    <source>
        <dbReference type="SAM" id="Phobius"/>
    </source>
</evidence>
<sequence length="152" mass="17389">MVWFRLTFMYICVCFSLAGYTTVRWNEHKHYSIPTRLWTAQWQGFFFLFIFTMPIIPVLWGFQLFVNACLHYGGTPSSNPSASTRTVQDDLEGQQSPDDGIYTTEGRGVIHKALVKFVGLPPLRAGVPSWAEQNSKRCDELRANENMPLLAH</sequence>